<comment type="caution">
    <text evidence="2">The sequence shown here is derived from an EMBL/GenBank/DDBJ whole genome shotgun (WGS) entry which is preliminary data.</text>
</comment>
<dbReference type="PANTHER" id="PTHR12110">
    <property type="entry name" value="HYDROXYPYRUVATE ISOMERASE"/>
    <property type="match status" value="1"/>
</dbReference>
<dbReference type="InterPro" id="IPR036237">
    <property type="entry name" value="Xyl_isomerase-like_sf"/>
</dbReference>
<keyword evidence="2" id="KW-0413">Isomerase</keyword>
<organism evidence="2">
    <name type="scientific">Caldilinea aerophila</name>
    <dbReference type="NCBI Taxonomy" id="133453"/>
    <lineage>
        <taxon>Bacteria</taxon>
        <taxon>Bacillati</taxon>
        <taxon>Chloroflexota</taxon>
        <taxon>Caldilineae</taxon>
        <taxon>Caldilineales</taxon>
        <taxon>Caldilineaceae</taxon>
        <taxon>Caldilinea</taxon>
    </lineage>
</organism>
<reference evidence="2" key="1">
    <citation type="journal article" date="2020" name="mSystems">
        <title>Genome- and Community-Level Interaction Insights into Carbon Utilization and Element Cycling Functions of Hydrothermarchaeota in Hydrothermal Sediment.</title>
        <authorList>
            <person name="Zhou Z."/>
            <person name="Liu Y."/>
            <person name="Xu W."/>
            <person name="Pan J."/>
            <person name="Luo Z.H."/>
            <person name="Li M."/>
        </authorList>
    </citation>
    <scope>NUCLEOTIDE SEQUENCE [LARGE SCALE GENOMIC DNA]</scope>
    <source>
        <strain evidence="2">SpSt-289</strain>
    </source>
</reference>
<dbReference type="SUPFAM" id="SSF51658">
    <property type="entry name" value="Xylose isomerase-like"/>
    <property type="match status" value="1"/>
</dbReference>
<evidence type="ECO:0000313" key="2">
    <source>
        <dbReference type="EMBL" id="HDX31772.1"/>
    </source>
</evidence>
<dbReference type="InterPro" id="IPR050312">
    <property type="entry name" value="IolE/XylAMocC-like"/>
</dbReference>
<accession>A0A7C1FFM0</accession>
<dbReference type="GO" id="GO:0016853">
    <property type="term" value="F:isomerase activity"/>
    <property type="evidence" value="ECO:0007669"/>
    <property type="project" value="UniProtKB-KW"/>
</dbReference>
<dbReference type="InterPro" id="IPR013022">
    <property type="entry name" value="Xyl_isomerase-like_TIM-brl"/>
</dbReference>
<dbReference type="AlphaFoldDB" id="A0A7C1FFM0"/>
<sequence>MNKFKYSYFQLTFGQKEAYLHPERSHERLKRFGYDAIEITPPKGRYGLGVKIEHYVETHRQLKADFGLAVSCINECWGEMWDPYSPTFKTLTEQKTADLAVSETRSTIDFAAELDAPCVTIAVAIHASVTADNVAECTAIAVDALRRMADYARTRNVRLVFKATNHLEMGKFVNTAANHKRMIELTGCDNIGIQLDWFHVNMEELDPYEAVMDA</sequence>
<dbReference type="PANTHER" id="PTHR12110:SF21">
    <property type="entry name" value="XYLOSE ISOMERASE-LIKE TIM BARREL DOMAIN-CONTAINING PROTEIN"/>
    <property type="match status" value="1"/>
</dbReference>
<dbReference type="Pfam" id="PF01261">
    <property type="entry name" value="AP_endonuc_2"/>
    <property type="match status" value="1"/>
</dbReference>
<dbReference type="EMBL" id="DSMG01000099">
    <property type="protein sequence ID" value="HDX31772.1"/>
    <property type="molecule type" value="Genomic_DNA"/>
</dbReference>
<dbReference type="Gene3D" id="3.20.20.150">
    <property type="entry name" value="Divalent-metal-dependent TIM barrel enzymes"/>
    <property type="match status" value="1"/>
</dbReference>
<gene>
    <name evidence="2" type="ORF">ENQ20_09815</name>
</gene>
<evidence type="ECO:0000259" key="1">
    <source>
        <dbReference type="Pfam" id="PF01261"/>
    </source>
</evidence>
<feature type="domain" description="Xylose isomerase-like TIM barrel" evidence="1">
    <location>
        <begin position="28"/>
        <end position="208"/>
    </location>
</feature>
<name>A0A7C1FFM0_9CHLR</name>
<protein>
    <submittedName>
        <fullName evidence="2">Sugar phosphate isomerase/epimerase</fullName>
    </submittedName>
</protein>
<proteinExistence type="predicted"/>